<feature type="compositionally biased region" description="Polar residues" evidence="18">
    <location>
        <begin position="1290"/>
        <end position="1302"/>
    </location>
</feature>
<feature type="domain" description="HMA" evidence="19">
    <location>
        <begin position="331"/>
        <end position="397"/>
    </location>
</feature>
<dbReference type="InterPro" id="IPR023298">
    <property type="entry name" value="ATPase_P-typ_TM_dom_sf"/>
</dbReference>
<dbReference type="FunFam" id="3.40.50.1000:FF:000031">
    <property type="entry name" value="Probable copper-transporting ATPase HMA5"/>
    <property type="match status" value="1"/>
</dbReference>
<dbReference type="InterPro" id="IPR008250">
    <property type="entry name" value="ATPase_P-typ_transduc_dom_A_sf"/>
</dbReference>
<dbReference type="PROSITE" id="PS00154">
    <property type="entry name" value="ATPASE_E1_E2"/>
    <property type="match status" value="1"/>
</dbReference>
<dbReference type="Pfam" id="PF00122">
    <property type="entry name" value="E1-E2_ATPase"/>
    <property type="match status" value="1"/>
</dbReference>
<keyword evidence="9" id="KW-0187">Copper transport</keyword>
<feature type="transmembrane region" description="Helical" evidence="17">
    <location>
        <begin position="547"/>
        <end position="570"/>
    </location>
</feature>
<evidence type="ECO:0000256" key="18">
    <source>
        <dbReference type="SAM" id="MobiDB-lite"/>
    </source>
</evidence>
<dbReference type="InterPro" id="IPR023299">
    <property type="entry name" value="ATPase_P-typ_cyto_dom_N"/>
</dbReference>
<evidence type="ECO:0000313" key="20">
    <source>
        <dbReference type="EMBL" id="CAD5110922.1"/>
    </source>
</evidence>
<dbReference type="GO" id="GO:0016020">
    <property type="term" value="C:membrane"/>
    <property type="evidence" value="ECO:0007669"/>
    <property type="project" value="UniProtKB-SubCell"/>
</dbReference>
<dbReference type="GO" id="GO:0055070">
    <property type="term" value="P:copper ion homeostasis"/>
    <property type="evidence" value="ECO:0007669"/>
    <property type="project" value="TreeGrafter"/>
</dbReference>
<feature type="transmembrane region" description="Helical" evidence="17">
    <location>
        <begin position="1182"/>
        <end position="1204"/>
    </location>
</feature>
<feature type="domain" description="HMA" evidence="19">
    <location>
        <begin position="230"/>
        <end position="296"/>
    </location>
</feature>
<keyword evidence="10 17" id="KW-0067">ATP-binding</keyword>
<dbReference type="NCBIfam" id="TIGR01525">
    <property type="entry name" value="ATPase-IB_hvy"/>
    <property type="match status" value="1"/>
</dbReference>
<dbReference type="InterPro" id="IPR027256">
    <property type="entry name" value="P-typ_ATPase_IB"/>
</dbReference>
<dbReference type="InterPro" id="IPR036163">
    <property type="entry name" value="HMA_dom_sf"/>
</dbReference>
<evidence type="ECO:0000256" key="1">
    <source>
        <dbReference type="ARBA" id="ARBA00004166"/>
    </source>
</evidence>
<evidence type="ECO:0000256" key="13">
    <source>
        <dbReference type="ARBA" id="ARBA00022989"/>
    </source>
</evidence>
<evidence type="ECO:0000256" key="5">
    <source>
        <dbReference type="ARBA" id="ARBA00022692"/>
    </source>
</evidence>
<keyword evidence="4" id="KW-0813">Transport</keyword>
<gene>
    <name evidence="20" type="ORF">DGYR_LOCUS276</name>
</gene>
<comment type="caution">
    <text evidence="20">The sequence shown here is derived from an EMBL/GenBank/DDBJ whole genome shotgun (WGS) entry which is preliminary data.</text>
</comment>
<keyword evidence="6 17" id="KW-0479">Metal-binding</keyword>
<dbReference type="CDD" id="cd02094">
    <property type="entry name" value="P-type_ATPase_Cu-like"/>
    <property type="match status" value="1"/>
</dbReference>
<dbReference type="SUPFAM" id="SSF81660">
    <property type="entry name" value="Metal cation-transporting ATPase, ATP-binding domain N"/>
    <property type="match status" value="1"/>
</dbReference>
<dbReference type="EC" id="7.2.2.8" evidence="3"/>
<dbReference type="PRINTS" id="PR00942">
    <property type="entry name" value="CUATPASEI"/>
</dbReference>
<evidence type="ECO:0000256" key="17">
    <source>
        <dbReference type="RuleBase" id="RU362081"/>
    </source>
</evidence>
<dbReference type="PROSITE" id="PS50846">
    <property type="entry name" value="HMA_2"/>
    <property type="match status" value="5"/>
</dbReference>
<dbReference type="InterPro" id="IPR006121">
    <property type="entry name" value="HMA_dom"/>
</dbReference>
<keyword evidence="12" id="KW-1278">Translocase</keyword>
<proteinExistence type="inferred from homology"/>
<dbReference type="InterPro" id="IPR044492">
    <property type="entry name" value="P_typ_ATPase_HD_dom"/>
</dbReference>
<dbReference type="GO" id="GO:0043682">
    <property type="term" value="F:P-type divalent copper transporter activity"/>
    <property type="evidence" value="ECO:0007669"/>
    <property type="project" value="TreeGrafter"/>
</dbReference>
<reference evidence="20 21" key="1">
    <citation type="submission" date="2020-08" db="EMBL/GenBank/DDBJ databases">
        <authorList>
            <person name="Hejnol A."/>
        </authorList>
    </citation>
    <scope>NUCLEOTIDE SEQUENCE [LARGE SCALE GENOMIC DNA]</scope>
</reference>
<dbReference type="SUPFAM" id="SSF81665">
    <property type="entry name" value="Calcium ATPase, transmembrane domain M"/>
    <property type="match status" value="1"/>
</dbReference>
<feature type="transmembrane region" description="Helical" evidence="17">
    <location>
        <begin position="582"/>
        <end position="604"/>
    </location>
</feature>
<evidence type="ECO:0000256" key="2">
    <source>
        <dbReference type="ARBA" id="ARBA00006024"/>
    </source>
</evidence>
<dbReference type="InterPro" id="IPR036412">
    <property type="entry name" value="HAD-like_sf"/>
</dbReference>
<evidence type="ECO:0000256" key="12">
    <source>
        <dbReference type="ARBA" id="ARBA00022967"/>
    </source>
</evidence>
<dbReference type="FunFam" id="2.70.150.10:FF:000002">
    <property type="entry name" value="Copper-transporting ATPase 1, putative"/>
    <property type="match status" value="1"/>
</dbReference>
<dbReference type="SFLD" id="SFLDS00003">
    <property type="entry name" value="Haloacid_Dehalogenase"/>
    <property type="match status" value="1"/>
</dbReference>
<feature type="transmembrane region" description="Helical" evidence="17">
    <location>
        <begin position="815"/>
        <end position="838"/>
    </location>
</feature>
<dbReference type="FunFam" id="3.40.1110.10:FF:000023">
    <property type="entry name" value="Copper-transporting ATPase 1, putative"/>
    <property type="match status" value="1"/>
</dbReference>
<evidence type="ECO:0000256" key="4">
    <source>
        <dbReference type="ARBA" id="ARBA00022448"/>
    </source>
</evidence>
<dbReference type="InterPro" id="IPR006122">
    <property type="entry name" value="HMA_Cu_ion-bd"/>
</dbReference>
<dbReference type="InterPro" id="IPR018303">
    <property type="entry name" value="ATPase_P-typ_P_site"/>
</dbReference>
<evidence type="ECO:0000256" key="14">
    <source>
        <dbReference type="ARBA" id="ARBA00023008"/>
    </source>
</evidence>
<keyword evidence="14" id="KW-0186">Copper</keyword>
<evidence type="ECO:0000259" key="19">
    <source>
        <dbReference type="PROSITE" id="PS50846"/>
    </source>
</evidence>
<dbReference type="PROSITE" id="PS01047">
    <property type="entry name" value="HMA_1"/>
    <property type="match status" value="4"/>
</dbReference>
<dbReference type="OrthoDB" id="432719at2759"/>
<keyword evidence="5 17" id="KW-0812">Transmembrane</keyword>
<dbReference type="FunFam" id="3.30.70.100:FF:000001">
    <property type="entry name" value="ATPase copper transporting beta"/>
    <property type="match status" value="5"/>
</dbReference>
<dbReference type="InterPro" id="IPR017969">
    <property type="entry name" value="Heavy-metal-associated_CS"/>
</dbReference>
<dbReference type="Pfam" id="PF00403">
    <property type="entry name" value="HMA"/>
    <property type="match status" value="5"/>
</dbReference>
<evidence type="ECO:0000256" key="3">
    <source>
        <dbReference type="ARBA" id="ARBA00012517"/>
    </source>
</evidence>
<feature type="transmembrane region" description="Helical" evidence="17">
    <location>
        <begin position="496"/>
        <end position="515"/>
    </location>
</feature>
<dbReference type="Proteomes" id="UP000549394">
    <property type="component" value="Unassembled WGS sequence"/>
</dbReference>
<keyword evidence="15" id="KW-0406">Ion transport</keyword>
<dbReference type="InterPro" id="IPR001757">
    <property type="entry name" value="P_typ_ATPase"/>
</dbReference>
<dbReference type="GO" id="GO:0005507">
    <property type="term" value="F:copper ion binding"/>
    <property type="evidence" value="ECO:0007669"/>
    <property type="project" value="InterPro"/>
</dbReference>
<dbReference type="PANTHER" id="PTHR43520:SF8">
    <property type="entry name" value="P-TYPE CU(+) TRANSPORTER"/>
    <property type="match status" value="1"/>
</dbReference>
<evidence type="ECO:0000256" key="6">
    <source>
        <dbReference type="ARBA" id="ARBA00022723"/>
    </source>
</evidence>
<keyword evidence="21" id="KW-1185">Reference proteome</keyword>
<evidence type="ECO:0000256" key="16">
    <source>
        <dbReference type="ARBA" id="ARBA00023136"/>
    </source>
</evidence>
<keyword evidence="8 17" id="KW-0547">Nucleotide-binding</keyword>
<evidence type="ECO:0000256" key="8">
    <source>
        <dbReference type="ARBA" id="ARBA00022741"/>
    </source>
</evidence>
<dbReference type="SUPFAM" id="SSF81653">
    <property type="entry name" value="Calcium ATPase, transduction domain A"/>
    <property type="match status" value="1"/>
</dbReference>
<feature type="domain" description="HMA" evidence="19">
    <location>
        <begin position="405"/>
        <end position="471"/>
    </location>
</feature>
<accession>A0A7I8V430</accession>
<dbReference type="GO" id="GO:0016887">
    <property type="term" value="F:ATP hydrolysis activity"/>
    <property type="evidence" value="ECO:0007669"/>
    <property type="project" value="InterPro"/>
</dbReference>
<dbReference type="NCBIfam" id="TIGR00003">
    <property type="entry name" value="copper ion binding protein"/>
    <property type="match status" value="4"/>
</dbReference>
<dbReference type="InterPro" id="IPR023214">
    <property type="entry name" value="HAD_sf"/>
</dbReference>
<organism evidence="20 21">
    <name type="scientific">Dimorphilus gyrociliatus</name>
    <dbReference type="NCBI Taxonomy" id="2664684"/>
    <lineage>
        <taxon>Eukaryota</taxon>
        <taxon>Metazoa</taxon>
        <taxon>Spiralia</taxon>
        <taxon>Lophotrochozoa</taxon>
        <taxon>Annelida</taxon>
        <taxon>Polychaeta</taxon>
        <taxon>Polychaeta incertae sedis</taxon>
        <taxon>Dinophilidae</taxon>
        <taxon>Dimorphilus</taxon>
    </lineage>
</organism>
<dbReference type="Gene3D" id="3.30.70.100">
    <property type="match status" value="5"/>
</dbReference>
<keyword evidence="11" id="KW-0460">Magnesium</keyword>
<dbReference type="InterPro" id="IPR059000">
    <property type="entry name" value="ATPase_P-type_domA"/>
</dbReference>
<dbReference type="Gene3D" id="2.70.150.10">
    <property type="entry name" value="Calcium-transporting ATPase, cytoplasmic transduction domain A"/>
    <property type="match status" value="1"/>
</dbReference>
<dbReference type="SUPFAM" id="SSF56784">
    <property type="entry name" value="HAD-like"/>
    <property type="match status" value="1"/>
</dbReference>
<feature type="region of interest" description="Disordered" evidence="18">
    <location>
        <begin position="1274"/>
        <end position="1311"/>
    </location>
</feature>
<dbReference type="SFLD" id="SFLDG00002">
    <property type="entry name" value="C1.7:_P-type_atpase_like"/>
    <property type="match status" value="1"/>
</dbReference>
<sequence length="1311" mass="142581">MAKQTGSIQVIRQLFDFQSEDKNRTIERLELLDYVSKAVLDLDTSILRIYGTNSLTQEKMAFELRSLGVKSDAVELEDTLLRVRGMTCQSCVHGIESNISQMKGVESIKVSLEEESAFVKYDVRFISPLNIRNAIDDMGFDCSLTRQTTVIDIEGMTCNSCVKNIENTISNAKGILNIKVSLENKEGIFTFDPELTHPEAVADAIDDMGFDASVNVKKSLLQSDNQDNKASCTINIEGMTCNSCVKHIEGTMSGELGVKLINVSLIDKNAVVTFDPSKTSPAEIADKIDDMGFEASVFGQESSKKSNNVAAESVSIEMEPLVKNNHKNKYSKCILSVRGMTCSSCVSAIEKGLMKVLGIENVLVALMAERAEITYDDDILTPKEIENCIEDLGFEACVTETKLDNVVDLKIQGMTCSSCVHNIESNLRKKIGIVDVKVSLATSSGKITYDPSNTGPRTIIEIIESLGHPCELSTDDNKGLDVKAHRKITKKWRNSFLIALFFGLPCMILMIYFMIDRSRAKAEAKKNNTTLPVHYGLVVPGLSIENLVMFCLATPVQICGGWQFYIHAWAALKHRTTNMDVLVVLATSIAYLYSFIVVLVAICLSEPFSPKTFFDTPPMLFTFIGLGRWLEHIAKGKTSEALAKLMSLQVAEAMLVKMGPNGDVISESIVDVKLIQRGDILKVTPGTKVPVDGRVVEGSSSCDESMITGESMPVPKNPGSDVIGGSLNQNGSLFIRATHVGSDSALSQIVRLVEEAQTSKAPIQALADRIAGLFVPIIIGLSSVTLIGWVIIGYYNTDIIDANHEERDKNRHEVIWEHAFRFAITVLCIACPCALGLATPTAVMVGTGVGATNGILIKGGEPLETAHKVNTFVFDKTGTLTYGTPRVSKVMIIVPESQFSFMKIIAIVGTAESSSEHPIASSIVKYAKQLIGSETLGTPSDFQAIPGCGLKCNVSKISQFLGNTPNPTDDDINCEVTIGETIVDSICLTAATPVEESDTVYSVLIGNREWMKRNGLQVTDELEESMKKTEEKGHTAIICAVDGIIVGMIGVADSVKAEAHLAIHALKQLNLNVILLTGDNVRTAQAIAKQVGIDTVFAEVLPSHKVEKIRQLQDSQLKVAMVGDGVNDSPALAQADVGIAIGTGTDVAVEAADMVLIRNDLLDVFNAIELSKKTVRRIRINFIAATVYNLVGIPIAAGIFLPIGLSLQPWMASAAMASSSLSVVFSSLLLKLWRKKKRQDLITSEYFHLYENDQSNDRQVELHRGLSNNIKLRSSSASPSKFGKIKKFASSPTDGQSLLSNDNLDREMDLL</sequence>
<dbReference type="PRINTS" id="PR00119">
    <property type="entry name" value="CATATPASE"/>
</dbReference>
<comment type="similarity">
    <text evidence="2 17">Belongs to the cation transport ATPase (P-type) (TC 3.A.3) family. Type IB subfamily.</text>
</comment>
<keyword evidence="7" id="KW-0677">Repeat</keyword>
<dbReference type="CDD" id="cd00371">
    <property type="entry name" value="HMA"/>
    <property type="match status" value="5"/>
</dbReference>
<protein>
    <recommendedName>
        <fullName evidence="3">P-type Cu(+) transporter</fullName>
        <ecNumber evidence="3">7.2.2.8</ecNumber>
    </recommendedName>
</protein>
<dbReference type="PANTHER" id="PTHR43520">
    <property type="entry name" value="ATP7, ISOFORM B"/>
    <property type="match status" value="1"/>
</dbReference>
<dbReference type="Gene3D" id="3.40.50.1000">
    <property type="entry name" value="HAD superfamily/HAD-like"/>
    <property type="match status" value="1"/>
</dbReference>
<feature type="transmembrane region" description="Helical" evidence="17">
    <location>
        <begin position="770"/>
        <end position="795"/>
    </location>
</feature>
<dbReference type="GO" id="GO:0005524">
    <property type="term" value="F:ATP binding"/>
    <property type="evidence" value="ECO:0007669"/>
    <property type="project" value="UniProtKB-UniRule"/>
</dbReference>
<evidence type="ECO:0000256" key="11">
    <source>
        <dbReference type="ARBA" id="ARBA00022842"/>
    </source>
</evidence>
<feature type="transmembrane region" description="Helical" evidence="17">
    <location>
        <begin position="1210"/>
        <end position="1230"/>
    </location>
</feature>
<dbReference type="GO" id="GO:0005802">
    <property type="term" value="C:trans-Golgi network"/>
    <property type="evidence" value="ECO:0007669"/>
    <property type="project" value="UniProtKB-ARBA"/>
</dbReference>
<dbReference type="SUPFAM" id="SSF55008">
    <property type="entry name" value="HMA, heavy metal-associated domain"/>
    <property type="match status" value="5"/>
</dbReference>
<dbReference type="Pfam" id="PF00702">
    <property type="entry name" value="Hydrolase"/>
    <property type="match status" value="1"/>
</dbReference>
<evidence type="ECO:0000256" key="7">
    <source>
        <dbReference type="ARBA" id="ARBA00022737"/>
    </source>
</evidence>
<evidence type="ECO:0000256" key="15">
    <source>
        <dbReference type="ARBA" id="ARBA00023065"/>
    </source>
</evidence>
<dbReference type="SFLD" id="SFLDF00027">
    <property type="entry name" value="p-type_atpase"/>
    <property type="match status" value="1"/>
</dbReference>
<evidence type="ECO:0000313" key="21">
    <source>
        <dbReference type="Proteomes" id="UP000549394"/>
    </source>
</evidence>
<dbReference type="EMBL" id="CAJFCJ010000001">
    <property type="protein sequence ID" value="CAD5110922.1"/>
    <property type="molecule type" value="Genomic_DNA"/>
</dbReference>
<dbReference type="NCBIfam" id="TIGR01494">
    <property type="entry name" value="ATPase_P-type"/>
    <property type="match status" value="1"/>
</dbReference>
<comment type="subcellular location">
    <subcellularLocation>
        <location evidence="1">Golgi apparatus</location>
        <location evidence="1">trans-Golgi network membrane</location>
        <topology evidence="1">Multi-pass membrane protein</topology>
    </subcellularLocation>
    <subcellularLocation>
        <location evidence="17">Membrane</location>
    </subcellularLocation>
</comment>
<keyword evidence="13 17" id="KW-1133">Transmembrane helix</keyword>
<feature type="domain" description="HMA" evidence="19">
    <location>
        <begin position="77"/>
        <end position="143"/>
    </location>
</feature>
<keyword evidence="16 17" id="KW-0472">Membrane</keyword>
<dbReference type="Gene3D" id="3.40.1110.10">
    <property type="entry name" value="Calcium-transporting ATPase, cytoplasmic domain N"/>
    <property type="match status" value="1"/>
</dbReference>
<dbReference type="GO" id="GO:0140581">
    <property type="term" value="F:P-type monovalent copper transporter activity"/>
    <property type="evidence" value="ECO:0007669"/>
    <property type="project" value="UniProtKB-EC"/>
</dbReference>
<evidence type="ECO:0000256" key="10">
    <source>
        <dbReference type="ARBA" id="ARBA00022840"/>
    </source>
</evidence>
<feature type="domain" description="HMA" evidence="19">
    <location>
        <begin position="147"/>
        <end position="213"/>
    </location>
</feature>
<evidence type="ECO:0000256" key="9">
    <source>
        <dbReference type="ARBA" id="ARBA00022796"/>
    </source>
</evidence>
<name>A0A7I8V430_9ANNE</name>